<evidence type="ECO:0000313" key="19">
    <source>
        <dbReference type="EMBL" id="TCZ66180.1"/>
    </source>
</evidence>
<evidence type="ECO:0000256" key="1">
    <source>
        <dbReference type="ARBA" id="ARBA00004141"/>
    </source>
</evidence>
<evidence type="ECO:0000256" key="13">
    <source>
        <dbReference type="ARBA" id="ARBA00047816"/>
    </source>
</evidence>
<keyword evidence="9 16" id="KW-1133">Transmembrane helix</keyword>
<comment type="caution">
    <text evidence="19">The sequence shown here is derived from an EMBL/GenBank/DDBJ whole genome shotgun (WGS) entry which is preliminary data.</text>
</comment>
<dbReference type="InterPro" id="IPR011759">
    <property type="entry name" value="Cyt_c_oxidase_su2_TM_dom"/>
</dbReference>
<dbReference type="SUPFAM" id="SSF49503">
    <property type="entry name" value="Cupredoxins"/>
    <property type="match status" value="1"/>
</dbReference>
<evidence type="ECO:0000313" key="20">
    <source>
        <dbReference type="Proteomes" id="UP000295023"/>
    </source>
</evidence>
<comment type="function">
    <text evidence="12 15">Subunits I and II form the functional core of the enzyme complex. Electrons originating in cytochrome c are transferred via heme a and Cu(A) to the binuclear center formed by heme a3 and Cu(B).</text>
</comment>
<organism evidence="19 20">
    <name type="scientific">Roseicella aquatilis</name>
    <dbReference type="NCBI Taxonomy" id="2527868"/>
    <lineage>
        <taxon>Bacteria</taxon>
        <taxon>Pseudomonadati</taxon>
        <taxon>Pseudomonadota</taxon>
        <taxon>Alphaproteobacteria</taxon>
        <taxon>Acetobacterales</taxon>
        <taxon>Roseomonadaceae</taxon>
        <taxon>Roseicella</taxon>
    </lineage>
</organism>
<dbReference type="Pfam" id="PF02790">
    <property type="entry name" value="COX2_TM"/>
    <property type="match status" value="1"/>
</dbReference>
<evidence type="ECO:0000256" key="15">
    <source>
        <dbReference type="RuleBase" id="RU004024"/>
    </source>
</evidence>
<dbReference type="PROSITE" id="PS50857">
    <property type="entry name" value="COX2_CUA"/>
    <property type="match status" value="1"/>
</dbReference>
<comment type="similarity">
    <text evidence="2 14">Belongs to the cytochrome c oxidase subunit 2 family.</text>
</comment>
<evidence type="ECO:0000256" key="11">
    <source>
        <dbReference type="ARBA" id="ARBA00023136"/>
    </source>
</evidence>
<dbReference type="InterPro" id="IPR001505">
    <property type="entry name" value="Copper_CuA"/>
</dbReference>
<dbReference type="CDD" id="cd13912">
    <property type="entry name" value="CcO_II_C"/>
    <property type="match status" value="1"/>
</dbReference>
<keyword evidence="5 14" id="KW-0812">Transmembrane</keyword>
<keyword evidence="10 15" id="KW-0186">Copper</keyword>
<evidence type="ECO:0000256" key="8">
    <source>
        <dbReference type="ARBA" id="ARBA00022982"/>
    </source>
</evidence>
<keyword evidence="11 16" id="KW-0472">Membrane</keyword>
<dbReference type="AlphaFoldDB" id="A0A4R4DVN6"/>
<comment type="subcellular location">
    <subcellularLocation>
        <location evidence="14">Cell membrane</location>
        <topology evidence="14">Multi-pass membrane protein</topology>
    </subcellularLocation>
    <subcellularLocation>
        <location evidence="1">Membrane</location>
        <topology evidence="1">Multi-pass membrane protein</topology>
    </subcellularLocation>
</comment>
<dbReference type="InterPro" id="IPR002429">
    <property type="entry name" value="CcO_II-like_C"/>
</dbReference>
<evidence type="ECO:0000256" key="5">
    <source>
        <dbReference type="ARBA" id="ARBA00022692"/>
    </source>
</evidence>
<dbReference type="EC" id="7.1.1.9" evidence="15"/>
<gene>
    <name evidence="19" type="primary">coxB</name>
    <name evidence="19" type="ORF">EXY23_03655</name>
</gene>
<evidence type="ECO:0000256" key="2">
    <source>
        <dbReference type="ARBA" id="ARBA00007866"/>
    </source>
</evidence>
<dbReference type="InterPro" id="IPR036257">
    <property type="entry name" value="Cyt_c_oxidase_su2_TM_sf"/>
</dbReference>
<keyword evidence="8 14" id="KW-0249">Electron transport</keyword>
<evidence type="ECO:0000256" key="7">
    <source>
        <dbReference type="ARBA" id="ARBA00022967"/>
    </source>
</evidence>
<dbReference type="PROSITE" id="PS50999">
    <property type="entry name" value="COX2_TM"/>
    <property type="match status" value="1"/>
</dbReference>
<dbReference type="PANTHER" id="PTHR22888:SF9">
    <property type="entry name" value="CYTOCHROME C OXIDASE SUBUNIT 2"/>
    <property type="match status" value="1"/>
</dbReference>
<dbReference type="InterPro" id="IPR014222">
    <property type="entry name" value="Cyt_c_oxidase_su2"/>
</dbReference>
<dbReference type="GO" id="GO:0005886">
    <property type="term" value="C:plasma membrane"/>
    <property type="evidence" value="ECO:0007669"/>
    <property type="project" value="UniProtKB-SubCell"/>
</dbReference>
<feature type="transmembrane region" description="Helical" evidence="16">
    <location>
        <begin position="112"/>
        <end position="133"/>
    </location>
</feature>
<feature type="transmembrane region" description="Helical" evidence="16">
    <location>
        <begin position="45"/>
        <end position="69"/>
    </location>
</feature>
<keyword evidence="7" id="KW-1278">Translocase</keyword>
<dbReference type="NCBIfam" id="TIGR02866">
    <property type="entry name" value="CoxB"/>
    <property type="match status" value="1"/>
</dbReference>
<feature type="transmembrane region" description="Helical" evidence="16">
    <location>
        <begin position="154"/>
        <end position="176"/>
    </location>
</feature>
<dbReference type="PROSITE" id="PS00078">
    <property type="entry name" value="COX2"/>
    <property type="match status" value="1"/>
</dbReference>
<evidence type="ECO:0000256" key="3">
    <source>
        <dbReference type="ARBA" id="ARBA00022448"/>
    </source>
</evidence>
<proteinExistence type="inferred from homology"/>
<dbReference type="GO" id="GO:0005507">
    <property type="term" value="F:copper ion binding"/>
    <property type="evidence" value="ECO:0007669"/>
    <property type="project" value="InterPro"/>
</dbReference>
<evidence type="ECO:0000256" key="16">
    <source>
        <dbReference type="SAM" id="Phobius"/>
    </source>
</evidence>
<keyword evidence="6 15" id="KW-0479">Metal-binding</keyword>
<evidence type="ECO:0000259" key="18">
    <source>
        <dbReference type="PROSITE" id="PS50999"/>
    </source>
</evidence>
<dbReference type="EMBL" id="SKBM01000002">
    <property type="protein sequence ID" value="TCZ66180.1"/>
    <property type="molecule type" value="Genomic_DNA"/>
</dbReference>
<evidence type="ECO:0000256" key="9">
    <source>
        <dbReference type="ARBA" id="ARBA00022989"/>
    </source>
</evidence>
<keyword evidence="19" id="KW-0560">Oxidoreductase</keyword>
<evidence type="ECO:0000256" key="10">
    <source>
        <dbReference type="ARBA" id="ARBA00023008"/>
    </source>
</evidence>
<name>A0A4R4DVN6_9PROT</name>
<keyword evidence="4 14" id="KW-0679">Respiratory chain</keyword>
<dbReference type="OrthoDB" id="9781261at2"/>
<keyword evidence="20" id="KW-1185">Reference proteome</keyword>
<dbReference type="SUPFAM" id="SSF81464">
    <property type="entry name" value="Cytochrome c oxidase subunit II-like, transmembrane region"/>
    <property type="match status" value="1"/>
</dbReference>
<keyword evidence="3 14" id="KW-0813">Transport</keyword>
<dbReference type="GO" id="GO:0042773">
    <property type="term" value="P:ATP synthesis coupled electron transport"/>
    <property type="evidence" value="ECO:0007669"/>
    <property type="project" value="TreeGrafter"/>
</dbReference>
<protein>
    <recommendedName>
        <fullName evidence="15">Cytochrome c oxidase subunit 2</fullName>
        <ecNumber evidence="15">7.1.1.9</ecNumber>
    </recommendedName>
</protein>
<dbReference type="GO" id="GO:0016491">
    <property type="term" value="F:oxidoreductase activity"/>
    <property type="evidence" value="ECO:0007669"/>
    <property type="project" value="UniProtKB-KW"/>
</dbReference>
<dbReference type="Gene3D" id="1.10.287.90">
    <property type="match status" value="1"/>
</dbReference>
<sequence>MVGLRAPRFGGVACRPSAARLEIATRAARVVCPDGNGKRRVIGRWFAKASGLALGGLFSACSLVGQALAQNAPSGGIVGETHSSIGAPTPWGVGLQPAAGPVKEAIHDFNTLVLWIIVAITAFVLVLLAYVVFRFRESANPTPSRTSHNTMIEIAWTVVPVLILVVIAIPSFRLIYFQDRARDADITINVQGRQWYWHYAYPDNGNFAFDSRPVPDEDLQPGQLRNLSVDEPLVIPAGKNVRVLTTGQDVIHSFFVPSLGVQKYTIPGRTLETWFRADHPGTYYGQCNQICGTNHWFMPIQVQAVPEAEFQAWVAEAQKKYAQADGRPAPVAAATVAQQMAALPR</sequence>
<dbReference type="InterPro" id="IPR008972">
    <property type="entry name" value="Cupredoxin"/>
</dbReference>
<accession>A0A4R4DVN6</accession>
<evidence type="ECO:0000256" key="4">
    <source>
        <dbReference type="ARBA" id="ARBA00022660"/>
    </source>
</evidence>
<evidence type="ECO:0000256" key="6">
    <source>
        <dbReference type="ARBA" id="ARBA00022723"/>
    </source>
</evidence>
<dbReference type="Gene3D" id="2.60.40.420">
    <property type="entry name" value="Cupredoxins - blue copper proteins"/>
    <property type="match status" value="1"/>
</dbReference>
<dbReference type="InterPro" id="IPR034210">
    <property type="entry name" value="CcO_II_C"/>
</dbReference>
<dbReference type="PRINTS" id="PR01166">
    <property type="entry name" value="CYCOXIDASEII"/>
</dbReference>
<dbReference type="Pfam" id="PF00116">
    <property type="entry name" value="COX2"/>
    <property type="match status" value="1"/>
</dbReference>
<dbReference type="Proteomes" id="UP000295023">
    <property type="component" value="Unassembled WGS sequence"/>
</dbReference>
<feature type="domain" description="Cytochrome oxidase subunit II transmembrane region profile" evidence="18">
    <location>
        <begin position="87"/>
        <end position="182"/>
    </location>
</feature>
<feature type="domain" description="Cytochrome oxidase subunit II copper A binding" evidence="17">
    <location>
        <begin position="183"/>
        <end position="316"/>
    </location>
</feature>
<evidence type="ECO:0000256" key="14">
    <source>
        <dbReference type="RuleBase" id="RU000456"/>
    </source>
</evidence>
<comment type="catalytic activity">
    <reaction evidence="13 15">
        <text>4 Fe(II)-[cytochrome c] + O2 + 8 H(+)(in) = 4 Fe(III)-[cytochrome c] + 2 H2O + 4 H(+)(out)</text>
        <dbReference type="Rhea" id="RHEA:11436"/>
        <dbReference type="Rhea" id="RHEA-COMP:10350"/>
        <dbReference type="Rhea" id="RHEA-COMP:14399"/>
        <dbReference type="ChEBI" id="CHEBI:15377"/>
        <dbReference type="ChEBI" id="CHEBI:15378"/>
        <dbReference type="ChEBI" id="CHEBI:15379"/>
        <dbReference type="ChEBI" id="CHEBI:29033"/>
        <dbReference type="ChEBI" id="CHEBI:29034"/>
        <dbReference type="EC" id="7.1.1.9"/>
    </reaction>
</comment>
<evidence type="ECO:0000256" key="12">
    <source>
        <dbReference type="ARBA" id="ARBA00024688"/>
    </source>
</evidence>
<dbReference type="InterPro" id="IPR045187">
    <property type="entry name" value="CcO_II"/>
</dbReference>
<reference evidence="19 20" key="1">
    <citation type="submission" date="2019-03" db="EMBL/GenBank/DDBJ databases">
        <title>Paracraurococcus aquatilis NE82 genome sequence.</title>
        <authorList>
            <person name="Zhao Y."/>
            <person name="Du Z."/>
        </authorList>
    </citation>
    <scope>NUCLEOTIDE SEQUENCE [LARGE SCALE GENOMIC DNA]</scope>
    <source>
        <strain evidence="19 20">NE82</strain>
    </source>
</reference>
<dbReference type="GO" id="GO:0004129">
    <property type="term" value="F:cytochrome-c oxidase activity"/>
    <property type="evidence" value="ECO:0007669"/>
    <property type="project" value="UniProtKB-EC"/>
</dbReference>
<comment type="cofactor">
    <cofactor evidence="15">
        <name>Cu cation</name>
        <dbReference type="ChEBI" id="CHEBI:23378"/>
    </cofactor>
    <text evidence="15">Binds a copper A center.</text>
</comment>
<dbReference type="PANTHER" id="PTHR22888">
    <property type="entry name" value="CYTOCHROME C OXIDASE, SUBUNIT II"/>
    <property type="match status" value="1"/>
</dbReference>
<evidence type="ECO:0000259" key="17">
    <source>
        <dbReference type="PROSITE" id="PS50857"/>
    </source>
</evidence>